<accession>A0A916VCC8</accession>
<proteinExistence type="predicted"/>
<sequence>MDGFCYIQTNFKKTDTEGIYGYYNFIEWLNSSCYNVNIQKTGYAIVKVTGQVGHASEQDTAKRQEE</sequence>
<keyword evidence="2" id="KW-1185">Reference proteome</keyword>
<reference evidence="1" key="1">
    <citation type="submission" date="2020-06" db="EMBL/GenBank/DDBJ databases">
        <title>Characterization of fructooligosaccharide metabolism and fructooligosaccharide-degrading enzymes in human commensal butyrate producers.</title>
        <authorList>
            <person name="Tanno H."/>
            <person name="Fujii T."/>
            <person name="Hirano K."/>
            <person name="Maeno S."/>
            <person name="Tonozuka T."/>
            <person name="Sakamoto M."/>
            <person name="Ohkuma M."/>
            <person name="Tochio T."/>
            <person name="Endo A."/>
        </authorList>
    </citation>
    <scope>NUCLEOTIDE SEQUENCE</scope>
    <source>
        <strain evidence="1">JCM 17466</strain>
    </source>
</reference>
<dbReference type="Proteomes" id="UP000613208">
    <property type="component" value="Unassembled WGS sequence"/>
</dbReference>
<evidence type="ECO:0000313" key="1">
    <source>
        <dbReference type="EMBL" id="GFO84531.1"/>
    </source>
</evidence>
<comment type="caution">
    <text evidence="1">The sequence shown here is derived from an EMBL/GenBank/DDBJ whole genome shotgun (WGS) entry which is preliminary data.</text>
</comment>
<organism evidence="1 2">
    <name type="scientific">Anaerostipes butyraticus</name>
    <dbReference type="NCBI Taxonomy" id="645466"/>
    <lineage>
        <taxon>Bacteria</taxon>
        <taxon>Bacillati</taxon>
        <taxon>Bacillota</taxon>
        <taxon>Clostridia</taxon>
        <taxon>Lachnospirales</taxon>
        <taxon>Lachnospiraceae</taxon>
        <taxon>Anaerostipes</taxon>
    </lineage>
</organism>
<dbReference type="EMBL" id="BLYI01000023">
    <property type="protein sequence ID" value="GFO84531.1"/>
    <property type="molecule type" value="Genomic_DNA"/>
</dbReference>
<evidence type="ECO:0000313" key="2">
    <source>
        <dbReference type="Proteomes" id="UP000613208"/>
    </source>
</evidence>
<gene>
    <name evidence="1" type="ORF">ANBU17_08780</name>
</gene>
<protein>
    <submittedName>
        <fullName evidence="1">Uncharacterized protein</fullName>
    </submittedName>
</protein>
<dbReference type="AlphaFoldDB" id="A0A916VCC8"/>
<name>A0A916VCC8_9FIRM</name>